<evidence type="ECO:0000313" key="2">
    <source>
        <dbReference type="EMBL" id="EFN85890.1"/>
    </source>
</evidence>
<dbReference type="AlphaFoldDB" id="E2BEK0"/>
<evidence type="ECO:0000256" key="1">
    <source>
        <dbReference type="SAM" id="Phobius"/>
    </source>
</evidence>
<keyword evidence="1" id="KW-0812">Transmembrane</keyword>
<dbReference type="InParanoid" id="E2BEK0"/>
<proteinExistence type="predicted"/>
<feature type="transmembrane region" description="Helical" evidence="1">
    <location>
        <begin position="82"/>
        <end position="103"/>
    </location>
</feature>
<dbReference type="EMBL" id="GL447817">
    <property type="protein sequence ID" value="EFN85890.1"/>
    <property type="molecule type" value="Genomic_DNA"/>
</dbReference>
<gene>
    <name evidence="2" type="ORF">EAI_08511</name>
</gene>
<keyword evidence="3" id="KW-1185">Reference proteome</keyword>
<reference evidence="2 3" key="1">
    <citation type="journal article" date="2010" name="Science">
        <title>Genomic comparison of the ants Camponotus floridanus and Harpegnathos saltator.</title>
        <authorList>
            <person name="Bonasio R."/>
            <person name="Zhang G."/>
            <person name="Ye C."/>
            <person name="Mutti N.S."/>
            <person name="Fang X."/>
            <person name="Qin N."/>
            <person name="Donahue G."/>
            <person name="Yang P."/>
            <person name="Li Q."/>
            <person name="Li C."/>
            <person name="Zhang P."/>
            <person name="Huang Z."/>
            <person name="Berger S.L."/>
            <person name="Reinberg D."/>
            <person name="Wang J."/>
            <person name="Liebig J."/>
        </authorList>
    </citation>
    <scope>NUCLEOTIDE SEQUENCE [LARGE SCALE GENOMIC DNA]</scope>
    <source>
        <strain evidence="2 3">R22 G/1</strain>
    </source>
</reference>
<dbReference type="OrthoDB" id="5914644at2759"/>
<protein>
    <recommendedName>
        <fullName evidence="4">BMP and activin membrane-bound inhibitor-like protein</fullName>
    </recommendedName>
</protein>
<organism evidence="3">
    <name type="scientific">Harpegnathos saltator</name>
    <name type="common">Jerdon's jumping ant</name>
    <dbReference type="NCBI Taxonomy" id="610380"/>
    <lineage>
        <taxon>Eukaryota</taxon>
        <taxon>Metazoa</taxon>
        <taxon>Ecdysozoa</taxon>
        <taxon>Arthropoda</taxon>
        <taxon>Hexapoda</taxon>
        <taxon>Insecta</taxon>
        <taxon>Pterygota</taxon>
        <taxon>Neoptera</taxon>
        <taxon>Endopterygota</taxon>
        <taxon>Hymenoptera</taxon>
        <taxon>Apocrita</taxon>
        <taxon>Aculeata</taxon>
        <taxon>Formicoidea</taxon>
        <taxon>Formicidae</taxon>
        <taxon>Ponerinae</taxon>
        <taxon>Ponerini</taxon>
        <taxon>Harpegnathos</taxon>
    </lineage>
</organism>
<name>E2BEK0_HARSA</name>
<dbReference type="Proteomes" id="UP000008237">
    <property type="component" value="Unassembled WGS sequence"/>
</dbReference>
<evidence type="ECO:0008006" key="4">
    <source>
        <dbReference type="Google" id="ProtNLM"/>
    </source>
</evidence>
<keyword evidence="1" id="KW-1133">Transmembrane helix</keyword>
<evidence type="ECO:0000313" key="3">
    <source>
        <dbReference type="Proteomes" id="UP000008237"/>
    </source>
</evidence>
<sequence>MEQSTRSGCLNEGLKNRQCPAGYLCCNQEDLCNHVDSPAMKNRLNKSLQVLVGDQRAYLGPMQPNSHGSQGTTDSWFRTTTIVVSVGGVVVLLILASLAVRLLQPVPAPIRASGKLVPHRTSVNGPPLLGPPKVPLV</sequence>
<dbReference type="STRING" id="610380.E2BEK0"/>
<accession>E2BEK0</accession>
<keyword evidence="1" id="KW-0472">Membrane</keyword>